<evidence type="ECO:0000313" key="1">
    <source>
        <dbReference type="EMBL" id="MUN27968.1"/>
    </source>
</evidence>
<name>A0A6A9QJR7_SULME</name>
<dbReference type="EMBL" id="WGGD01000005">
    <property type="protein sequence ID" value="MUN27968.1"/>
    <property type="molecule type" value="Genomic_DNA"/>
</dbReference>
<reference evidence="1 2" key="1">
    <citation type="submission" date="2019-10" db="EMBL/GenBank/DDBJ databases">
        <title>Sequencing and Assembly of Multiple Reported Metal-Biooxidizing Members of the Extremely Thermoacidophilic Archaeal Family Sulfolobaceae.</title>
        <authorList>
            <person name="Counts J.A."/>
            <person name="Kelly R.M."/>
        </authorList>
    </citation>
    <scope>NUCLEOTIDE SEQUENCE [LARGE SCALE GENOMIC DNA]</scope>
    <source>
        <strain evidence="1 2">DSM 6482</strain>
    </source>
</reference>
<dbReference type="RefSeq" id="WP_156016048.1">
    <property type="nucleotide sequence ID" value="NZ_WGGD01000005.1"/>
</dbReference>
<dbReference type="Proteomes" id="UP000470772">
    <property type="component" value="Unassembled WGS sequence"/>
</dbReference>
<accession>A0A6A9QJR7</accession>
<comment type="caution">
    <text evidence="1">The sequence shown here is derived from an EMBL/GenBank/DDBJ whole genome shotgun (WGS) entry which is preliminary data.</text>
</comment>
<dbReference type="AlphaFoldDB" id="A0A6A9QJR7"/>
<proteinExistence type="predicted"/>
<keyword evidence="2" id="KW-1185">Reference proteome</keyword>
<gene>
    <name evidence="1" type="ORF">GC250_00450</name>
</gene>
<organism evidence="1 2">
    <name type="scientific">Sulfuracidifex metallicus DSM 6482 = JCM 9184</name>
    <dbReference type="NCBI Taxonomy" id="523847"/>
    <lineage>
        <taxon>Archaea</taxon>
        <taxon>Thermoproteota</taxon>
        <taxon>Thermoprotei</taxon>
        <taxon>Sulfolobales</taxon>
        <taxon>Sulfolobaceae</taxon>
        <taxon>Sulfuracidifex</taxon>
    </lineage>
</organism>
<evidence type="ECO:0000313" key="2">
    <source>
        <dbReference type="Proteomes" id="UP000470772"/>
    </source>
</evidence>
<sequence>MECEHCKKREAITTVGGRKVCDVCARNEILKRIRRDAVSRKVFDYKDKILFAEPDFLKGESELLKAILLKSCYSCNLDPYTLEIRTSGNSITDKLWEIMRSVLMNATQRSIRKIVLPFTADFLMAYLIYSVSTGEKEYIWLLDYKNDFNGIEFIVPFFSTSWKELSGFMNSKTISGDNLMDLILNWERETLSENYELFHAYWNSANILKGDRRCKTCGAYVTHDDLCLRCSRETISRP</sequence>
<protein>
    <submittedName>
        <fullName evidence="1">Uncharacterized protein</fullName>
    </submittedName>
</protein>